<protein>
    <submittedName>
        <fullName evidence="1">Uncharacterized protein</fullName>
    </submittedName>
</protein>
<dbReference type="Proteomes" id="UP001057402">
    <property type="component" value="Chromosome 6"/>
</dbReference>
<proteinExistence type="predicted"/>
<reference evidence="2" key="1">
    <citation type="journal article" date="2023" name="Front. Plant Sci.">
        <title>Chromosomal-level genome assembly of Melastoma candidum provides insights into trichome evolution.</title>
        <authorList>
            <person name="Zhong Y."/>
            <person name="Wu W."/>
            <person name="Sun C."/>
            <person name="Zou P."/>
            <person name="Liu Y."/>
            <person name="Dai S."/>
            <person name="Zhou R."/>
        </authorList>
    </citation>
    <scope>NUCLEOTIDE SEQUENCE [LARGE SCALE GENOMIC DNA]</scope>
</reference>
<keyword evidence="2" id="KW-1185">Reference proteome</keyword>
<name>A0ACB9QGQ5_9MYRT</name>
<evidence type="ECO:0000313" key="2">
    <source>
        <dbReference type="Proteomes" id="UP001057402"/>
    </source>
</evidence>
<evidence type="ECO:0000313" key="1">
    <source>
        <dbReference type="EMBL" id="KAI4365496.1"/>
    </source>
</evidence>
<accession>A0ACB9QGQ5</accession>
<comment type="caution">
    <text evidence="1">The sequence shown here is derived from an EMBL/GenBank/DDBJ whole genome shotgun (WGS) entry which is preliminary data.</text>
</comment>
<sequence>MGIHLPRFLFPPLPALIFIITSGSAFFLPLSGSQIDPSKGFIQLPLNESNFHIHKPYDLPVGDRYSFVDGIHKLWVYSNDHPLSRGSPTLPRTEVMLREYIYYSGVWQFEGHGYIPNGTSGVSVMQVFGARFPRNTTFMLRVYNGSLYYYRSVPLVHNIYNRWFKLNVIHDVKASDIKVYVDGDLKYIAPGQGGTFHYFKFGVYAQNNASYYMESRWTGIRILKKLTD</sequence>
<organism evidence="1 2">
    <name type="scientific">Melastoma candidum</name>
    <dbReference type="NCBI Taxonomy" id="119954"/>
    <lineage>
        <taxon>Eukaryota</taxon>
        <taxon>Viridiplantae</taxon>
        <taxon>Streptophyta</taxon>
        <taxon>Embryophyta</taxon>
        <taxon>Tracheophyta</taxon>
        <taxon>Spermatophyta</taxon>
        <taxon>Magnoliopsida</taxon>
        <taxon>eudicotyledons</taxon>
        <taxon>Gunneridae</taxon>
        <taxon>Pentapetalae</taxon>
        <taxon>rosids</taxon>
        <taxon>malvids</taxon>
        <taxon>Myrtales</taxon>
        <taxon>Melastomataceae</taxon>
        <taxon>Melastomatoideae</taxon>
        <taxon>Melastomateae</taxon>
        <taxon>Melastoma</taxon>
    </lineage>
</organism>
<dbReference type="EMBL" id="CM042885">
    <property type="protein sequence ID" value="KAI4365496.1"/>
    <property type="molecule type" value="Genomic_DNA"/>
</dbReference>
<gene>
    <name evidence="1" type="ORF">MLD38_021476</name>
</gene>